<comment type="cofactor">
    <cofactor evidence="1">
        <name>L-ascorbate</name>
        <dbReference type="ChEBI" id="CHEBI:38290"/>
    </cofactor>
</comment>
<dbReference type="PANTHER" id="PTHR41536:SF1">
    <property type="entry name" value="PKHD-TYPE HYDROXYLASE YBIX"/>
    <property type="match status" value="1"/>
</dbReference>
<dbReference type="GO" id="GO:0006974">
    <property type="term" value="P:DNA damage response"/>
    <property type="evidence" value="ECO:0007669"/>
    <property type="project" value="TreeGrafter"/>
</dbReference>
<evidence type="ECO:0000256" key="3">
    <source>
        <dbReference type="ARBA" id="ARBA00022964"/>
    </source>
</evidence>
<dbReference type="KEGG" id="vg:10329572"/>
<evidence type="ECO:0000256" key="4">
    <source>
        <dbReference type="ARBA" id="ARBA00023002"/>
    </source>
</evidence>
<dbReference type="InterPro" id="IPR023550">
    <property type="entry name" value="PKHD_hydroxylase"/>
</dbReference>
<dbReference type="Proteomes" id="UP000006532">
    <property type="component" value="Segment"/>
</dbReference>
<evidence type="ECO:0000313" key="8">
    <source>
        <dbReference type="Proteomes" id="UP000006532"/>
    </source>
</evidence>
<dbReference type="GO" id="GO:0031418">
    <property type="term" value="F:L-ascorbic acid binding"/>
    <property type="evidence" value="ECO:0007669"/>
    <property type="project" value="InterPro"/>
</dbReference>
<dbReference type="InterPro" id="IPR005123">
    <property type="entry name" value="Oxoglu/Fe-dep_dioxygenase_dom"/>
</dbReference>
<evidence type="ECO:0000313" key="7">
    <source>
        <dbReference type="EMBL" id="ADO99070.1"/>
    </source>
</evidence>
<reference evidence="7 8" key="1">
    <citation type="journal article" date="2010" name="Environ. Microbiol.">
        <title>Genomic analysis of oceanic cyanobacterial myoviruses compared with T4-like myoviruses from diverse hosts and environments.</title>
        <authorList>
            <person name="Sullivan M.B."/>
            <person name="Huang K.H."/>
            <person name="Ignacio-Espinoza J.C."/>
            <person name="Berlin A.M."/>
            <person name="Kelly L."/>
            <person name="Weigele P.R."/>
            <person name="DeFrancesco A.S."/>
            <person name="Kern S.E."/>
            <person name="Thompson L.R."/>
            <person name="Young S."/>
            <person name="Yandava C."/>
            <person name="Fu R."/>
            <person name="Krastins B."/>
            <person name="Chase M."/>
            <person name="Sarracino D."/>
            <person name="Osburne M.S."/>
            <person name="Henn M.R."/>
            <person name="Chisholm S.W."/>
        </authorList>
    </citation>
    <scope>NUCLEOTIDE SEQUENCE [LARGE SCALE GENOMIC DNA]</scope>
    <source>
        <strain evidence="7">NATL1A-15</strain>
    </source>
</reference>
<keyword evidence="2" id="KW-0479">Metal-binding</keyword>
<keyword evidence="5" id="KW-0408">Iron</keyword>
<dbReference type="GeneID" id="10329572"/>
<accession>E3SNF1</accession>
<dbReference type="SMART" id="SM00702">
    <property type="entry name" value="P4Hc"/>
    <property type="match status" value="1"/>
</dbReference>
<protein>
    <submittedName>
        <fullName evidence="7">2OG-Fe(II) oxygenase</fullName>
    </submittedName>
</protein>
<sequence>MISFSQKTIYTTPTKLPDELLDSMIKYVESRDYEIAKTHGEDKKDGLRNDIRSSSVSWINWDEWIPGIMYNMVYAANKEYFKFDIGHFYSEIQSTIYTAEHKDHYNWHVDNSTQSIHGDQERKISISLLLSDPNEYEGGELEFNYFNEFEASVKPDRGSAIIFPSWLPHKVNPITKGKRISLVGWVHGPFFK</sequence>
<dbReference type="SUPFAM" id="SSF51197">
    <property type="entry name" value="Clavaminate synthase-like"/>
    <property type="match status" value="1"/>
</dbReference>
<keyword evidence="4" id="KW-0560">Oxidoreductase</keyword>
<dbReference type="PANTHER" id="PTHR41536">
    <property type="entry name" value="PKHD-TYPE HYDROXYLASE YBIX"/>
    <property type="match status" value="1"/>
</dbReference>
<dbReference type="GO" id="GO:0005506">
    <property type="term" value="F:iron ion binding"/>
    <property type="evidence" value="ECO:0007669"/>
    <property type="project" value="InterPro"/>
</dbReference>
<dbReference type="InterPro" id="IPR044862">
    <property type="entry name" value="Pro_4_hyd_alph_FE2OG_OXY"/>
</dbReference>
<dbReference type="Pfam" id="PF13640">
    <property type="entry name" value="2OG-FeII_Oxy_3"/>
    <property type="match status" value="1"/>
</dbReference>
<name>E3SNF1_9CAUD</name>
<dbReference type="EMBL" id="GU071103">
    <property type="protein sequence ID" value="ADO99070.1"/>
    <property type="molecule type" value="Genomic_DNA"/>
</dbReference>
<keyword evidence="8" id="KW-1185">Reference proteome</keyword>
<dbReference type="RefSeq" id="YP_004324864.1">
    <property type="nucleotide sequence ID" value="NC_015290.1"/>
</dbReference>
<organism evidence="7 8">
    <name type="scientific">Prochlorococcus phage P-SSM7</name>
    <dbReference type="NCBI Taxonomy" id="445688"/>
    <lineage>
        <taxon>Viruses</taxon>
        <taxon>Duplodnaviria</taxon>
        <taxon>Heunggongvirae</taxon>
        <taxon>Uroviricota</taxon>
        <taxon>Caudoviricetes</taxon>
        <taxon>Pantevenvirales</taxon>
        <taxon>Kyanoviridae</taxon>
        <taxon>Palaemonvirus</taxon>
        <taxon>Palaemonvirus pssm7</taxon>
    </lineage>
</organism>
<proteinExistence type="predicted"/>
<keyword evidence="3" id="KW-0223">Dioxygenase</keyword>
<dbReference type="OrthoDB" id="16099at10239"/>
<evidence type="ECO:0000256" key="1">
    <source>
        <dbReference type="ARBA" id="ARBA00001961"/>
    </source>
</evidence>
<dbReference type="GO" id="GO:0016706">
    <property type="term" value="F:2-oxoglutarate-dependent dioxygenase activity"/>
    <property type="evidence" value="ECO:0007669"/>
    <property type="project" value="InterPro"/>
</dbReference>
<evidence type="ECO:0000259" key="6">
    <source>
        <dbReference type="PROSITE" id="PS51471"/>
    </source>
</evidence>
<feature type="domain" description="Fe2OG dioxygenase" evidence="6">
    <location>
        <begin position="88"/>
        <end position="188"/>
    </location>
</feature>
<evidence type="ECO:0000256" key="2">
    <source>
        <dbReference type="ARBA" id="ARBA00022723"/>
    </source>
</evidence>
<dbReference type="Gene3D" id="2.60.120.620">
    <property type="entry name" value="q2cbj1_9rhob like domain"/>
    <property type="match status" value="1"/>
</dbReference>
<gene>
    <name evidence="7" type="ORF">PSSM7_033</name>
</gene>
<dbReference type="PROSITE" id="PS51471">
    <property type="entry name" value="FE2OG_OXY"/>
    <property type="match status" value="1"/>
</dbReference>
<evidence type="ECO:0000256" key="5">
    <source>
        <dbReference type="ARBA" id="ARBA00023004"/>
    </source>
</evidence>
<dbReference type="InterPro" id="IPR006620">
    <property type="entry name" value="Pro_4_hyd_alph"/>
</dbReference>